<name>A0AAV4PHF8_9ARAC</name>
<dbReference type="EMBL" id="BPLQ01002967">
    <property type="protein sequence ID" value="GIX96802.1"/>
    <property type="molecule type" value="Genomic_DNA"/>
</dbReference>
<protein>
    <submittedName>
        <fullName evidence="1">Uncharacterized protein</fullName>
    </submittedName>
</protein>
<evidence type="ECO:0000313" key="1">
    <source>
        <dbReference type="EMBL" id="GIX96802.1"/>
    </source>
</evidence>
<proteinExistence type="predicted"/>
<evidence type="ECO:0000313" key="2">
    <source>
        <dbReference type="Proteomes" id="UP001054837"/>
    </source>
</evidence>
<dbReference type="AlphaFoldDB" id="A0AAV4PHF8"/>
<organism evidence="1 2">
    <name type="scientific">Caerostris darwini</name>
    <dbReference type="NCBI Taxonomy" id="1538125"/>
    <lineage>
        <taxon>Eukaryota</taxon>
        <taxon>Metazoa</taxon>
        <taxon>Ecdysozoa</taxon>
        <taxon>Arthropoda</taxon>
        <taxon>Chelicerata</taxon>
        <taxon>Arachnida</taxon>
        <taxon>Araneae</taxon>
        <taxon>Araneomorphae</taxon>
        <taxon>Entelegynae</taxon>
        <taxon>Araneoidea</taxon>
        <taxon>Araneidae</taxon>
        <taxon>Caerostris</taxon>
    </lineage>
</organism>
<accession>A0AAV4PHF8</accession>
<sequence>MVITPSFDEPPKSHPELGFALLLPEKPPLAFLLHGIPPTVLANYAHLMRIRCIEDAPSIVEAYASVSNDEWKRFTNIAYCISMSKQPRVDESSIRKVKPGIFDSIMNFTIIIIWKF</sequence>
<dbReference type="Proteomes" id="UP001054837">
    <property type="component" value="Unassembled WGS sequence"/>
</dbReference>
<gene>
    <name evidence="1" type="ORF">CDAR_434551</name>
</gene>
<reference evidence="1 2" key="1">
    <citation type="submission" date="2021-06" db="EMBL/GenBank/DDBJ databases">
        <title>Caerostris darwini draft genome.</title>
        <authorList>
            <person name="Kono N."/>
            <person name="Arakawa K."/>
        </authorList>
    </citation>
    <scope>NUCLEOTIDE SEQUENCE [LARGE SCALE GENOMIC DNA]</scope>
</reference>
<keyword evidence="2" id="KW-1185">Reference proteome</keyword>
<comment type="caution">
    <text evidence="1">The sequence shown here is derived from an EMBL/GenBank/DDBJ whole genome shotgun (WGS) entry which is preliminary data.</text>
</comment>